<proteinExistence type="predicted"/>
<protein>
    <submittedName>
        <fullName evidence="1">Uncharacterized protein</fullName>
    </submittedName>
</protein>
<reference evidence="1 2" key="1">
    <citation type="submission" date="2016-09" db="EMBL/GenBank/DDBJ databases">
        <title>Rhizobium oryziradicis sp. nov., isolated from the root of rice.</title>
        <authorList>
            <person name="Zhao J."/>
            <person name="Zhang X."/>
        </authorList>
    </citation>
    <scope>NUCLEOTIDE SEQUENCE [LARGE SCALE GENOMIC DNA]</scope>
    <source>
        <strain evidence="1 2">N19</strain>
    </source>
</reference>
<evidence type="ECO:0000313" key="1">
    <source>
        <dbReference type="EMBL" id="OLP44433.1"/>
    </source>
</evidence>
<dbReference type="STRING" id="1867956.BJF95_07845"/>
<dbReference type="AlphaFoldDB" id="A0A1Q8ZQT7"/>
<dbReference type="RefSeq" id="WP_075639944.1">
    <property type="nucleotide sequence ID" value="NZ_MKIM01000027.1"/>
</dbReference>
<keyword evidence="2" id="KW-1185">Reference proteome</keyword>
<accession>A0A1Q8ZQT7</accession>
<comment type="caution">
    <text evidence="1">The sequence shown here is derived from an EMBL/GenBank/DDBJ whole genome shotgun (WGS) entry which is preliminary data.</text>
</comment>
<organism evidence="1 2">
    <name type="scientific">Rhizobium oryziradicis</name>
    <dbReference type="NCBI Taxonomy" id="1867956"/>
    <lineage>
        <taxon>Bacteria</taxon>
        <taxon>Pseudomonadati</taxon>
        <taxon>Pseudomonadota</taxon>
        <taxon>Alphaproteobacteria</taxon>
        <taxon>Hyphomicrobiales</taxon>
        <taxon>Rhizobiaceae</taxon>
        <taxon>Rhizobium/Agrobacterium group</taxon>
        <taxon>Rhizobium</taxon>
    </lineage>
</organism>
<name>A0A1Q8ZQT7_9HYPH</name>
<sequence length="121" mass="13836">MARAFKFDPEFLDALIDAIDKHRSELPAEKGKRLASSLRSRLSKCLPEEDLLKVHAERSLIDAYNVARRRLSVEQANAAIEHAERRITHLKLYRRRPALSAQGLAEIYRSAQARAEEEGQE</sequence>
<evidence type="ECO:0000313" key="2">
    <source>
        <dbReference type="Proteomes" id="UP000186894"/>
    </source>
</evidence>
<dbReference type="EMBL" id="MKIM01000027">
    <property type="protein sequence ID" value="OLP44433.1"/>
    <property type="molecule type" value="Genomic_DNA"/>
</dbReference>
<gene>
    <name evidence="1" type="ORF">BJF95_07845</name>
</gene>
<dbReference type="Proteomes" id="UP000186894">
    <property type="component" value="Unassembled WGS sequence"/>
</dbReference>